<keyword evidence="3" id="KW-0449">Lipoprotein</keyword>
<accession>A0ABV6LNJ2</accession>
<organism evidence="3 4">
    <name type="scientific">Pontibacillus salicampi</name>
    <dbReference type="NCBI Taxonomy" id="1449801"/>
    <lineage>
        <taxon>Bacteria</taxon>
        <taxon>Bacillati</taxon>
        <taxon>Bacillota</taxon>
        <taxon>Bacilli</taxon>
        <taxon>Bacillales</taxon>
        <taxon>Bacillaceae</taxon>
        <taxon>Pontibacillus</taxon>
    </lineage>
</organism>
<dbReference type="Proteomes" id="UP001589836">
    <property type="component" value="Unassembled WGS sequence"/>
</dbReference>
<protein>
    <submittedName>
        <fullName evidence="3">YhcN/YlaJ family sporulation lipoprotein</fullName>
    </submittedName>
</protein>
<dbReference type="RefSeq" id="WP_377347205.1">
    <property type="nucleotide sequence ID" value="NZ_JBHLTP010000008.1"/>
</dbReference>
<dbReference type="InterPro" id="IPR019076">
    <property type="entry name" value="Spore_lipoprot_YhcN/YlaJ-like"/>
</dbReference>
<proteinExistence type="predicted"/>
<gene>
    <name evidence="3" type="ORF">ACFFGV_09870</name>
</gene>
<sequence length="260" mass="29351">MNYKSWMVAAACSASLFISGCGINNNESAMDVDDADQYNSWGYNNGKNMNNGTENERYGMGMNKINTGENDPNSYDNANYTSVKNDNNNNAAADRFGYSRYNEDQVAKSEDEIRYAVINRENVSDLITRMMLQGQGIKDAATLITDAEALIAYTPNGEVNRNEAATVAKKTAMSVLPRYYEVYVTDEEGAHKDLASLSNLTTDDNNYRKSLEKTIEQMRKSPQGEAMYNDETMSKKDKRDLKQKQMSDMQEKSYEMNKDK</sequence>
<keyword evidence="4" id="KW-1185">Reference proteome</keyword>
<name>A0ABV6LNJ2_9BACI</name>
<evidence type="ECO:0000313" key="4">
    <source>
        <dbReference type="Proteomes" id="UP001589836"/>
    </source>
</evidence>
<keyword evidence="2" id="KW-0732">Signal</keyword>
<feature type="chain" id="PRO_5046240784" evidence="2">
    <location>
        <begin position="21"/>
        <end position="260"/>
    </location>
</feature>
<evidence type="ECO:0000313" key="3">
    <source>
        <dbReference type="EMBL" id="MFC0523863.1"/>
    </source>
</evidence>
<evidence type="ECO:0000256" key="1">
    <source>
        <dbReference type="SAM" id="MobiDB-lite"/>
    </source>
</evidence>
<feature type="region of interest" description="Disordered" evidence="1">
    <location>
        <begin position="217"/>
        <end position="260"/>
    </location>
</feature>
<comment type="caution">
    <text evidence="3">The sequence shown here is derived from an EMBL/GenBank/DDBJ whole genome shotgun (WGS) entry which is preliminary data.</text>
</comment>
<feature type="signal peptide" evidence="2">
    <location>
        <begin position="1"/>
        <end position="20"/>
    </location>
</feature>
<evidence type="ECO:0000256" key="2">
    <source>
        <dbReference type="SAM" id="SignalP"/>
    </source>
</evidence>
<dbReference type="EMBL" id="JBHLTP010000008">
    <property type="protein sequence ID" value="MFC0523863.1"/>
    <property type="molecule type" value="Genomic_DNA"/>
</dbReference>
<dbReference type="PROSITE" id="PS51257">
    <property type="entry name" value="PROKAR_LIPOPROTEIN"/>
    <property type="match status" value="1"/>
</dbReference>
<feature type="compositionally biased region" description="Basic and acidic residues" evidence="1">
    <location>
        <begin position="232"/>
        <end position="260"/>
    </location>
</feature>
<dbReference type="Pfam" id="PF09580">
    <property type="entry name" value="Spore_YhcN_YlaJ"/>
    <property type="match status" value="1"/>
</dbReference>
<reference evidence="3 4" key="1">
    <citation type="submission" date="2024-09" db="EMBL/GenBank/DDBJ databases">
        <authorList>
            <person name="Sun Q."/>
            <person name="Mori K."/>
        </authorList>
    </citation>
    <scope>NUCLEOTIDE SEQUENCE [LARGE SCALE GENOMIC DNA]</scope>
    <source>
        <strain evidence="3 4">NCAIM B.02529</strain>
    </source>
</reference>